<proteinExistence type="inferred from homology"/>
<comment type="caution">
    <text evidence="12">The sequence shown here is derived from an EMBL/GenBank/DDBJ whole genome shotgun (WGS) entry which is preliminary data.</text>
</comment>
<keyword evidence="13" id="KW-1185">Reference proteome</keyword>
<dbReference type="InterPro" id="IPR008153">
    <property type="entry name" value="GAE_dom"/>
</dbReference>
<dbReference type="PANTHER" id="PTHR22780">
    <property type="entry name" value="ADAPTIN, ALPHA/GAMMA/EPSILON"/>
    <property type="match status" value="1"/>
</dbReference>
<dbReference type="InterPro" id="IPR002553">
    <property type="entry name" value="Clathrin/coatomer_adapt-like_N"/>
</dbReference>
<keyword evidence="8 9" id="KW-0968">Cytoplasmic vesicle</keyword>
<dbReference type="SUPFAM" id="SSF48371">
    <property type="entry name" value="ARM repeat"/>
    <property type="match status" value="1"/>
</dbReference>
<feature type="region of interest" description="Disordered" evidence="10">
    <location>
        <begin position="808"/>
        <end position="840"/>
    </location>
</feature>
<keyword evidence="5 9" id="KW-0653">Protein transport</keyword>
<dbReference type="InterPro" id="IPR011989">
    <property type="entry name" value="ARM-like"/>
</dbReference>
<evidence type="ECO:0000256" key="4">
    <source>
        <dbReference type="ARBA" id="ARBA00022448"/>
    </source>
</evidence>
<evidence type="ECO:0000259" key="11">
    <source>
        <dbReference type="PROSITE" id="PS50180"/>
    </source>
</evidence>
<organism evidence="12 13">
    <name type="scientific">Blattamonas nauphoetae</name>
    <dbReference type="NCBI Taxonomy" id="2049346"/>
    <lineage>
        <taxon>Eukaryota</taxon>
        <taxon>Metamonada</taxon>
        <taxon>Preaxostyla</taxon>
        <taxon>Oxymonadida</taxon>
        <taxon>Blattamonas</taxon>
    </lineage>
</organism>
<evidence type="ECO:0000256" key="6">
    <source>
        <dbReference type="ARBA" id="ARBA00023034"/>
    </source>
</evidence>
<reference evidence="12 13" key="1">
    <citation type="journal article" date="2022" name="bioRxiv">
        <title>Genomics of Preaxostyla Flagellates Illuminates Evolutionary Transitions and the Path Towards Mitochondrial Loss.</title>
        <authorList>
            <person name="Novak L.V.F."/>
            <person name="Treitli S.C."/>
            <person name="Pyrih J."/>
            <person name="Halakuc P."/>
            <person name="Pipaliya S.V."/>
            <person name="Vacek V."/>
            <person name="Brzon O."/>
            <person name="Soukal P."/>
            <person name="Eme L."/>
            <person name="Dacks J.B."/>
            <person name="Karnkowska A."/>
            <person name="Elias M."/>
            <person name="Hampl V."/>
        </authorList>
    </citation>
    <scope>NUCLEOTIDE SEQUENCE [LARGE SCALE GENOMIC DNA]</scope>
    <source>
        <strain evidence="12">NAU3</strain>
        <tissue evidence="12">Gut</tissue>
    </source>
</reference>
<evidence type="ECO:0000313" key="12">
    <source>
        <dbReference type="EMBL" id="KAK2956231.1"/>
    </source>
</evidence>
<dbReference type="InterPro" id="IPR013041">
    <property type="entry name" value="Clathrin_app_Ig-like_sf"/>
</dbReference>
<dbReference type="InterPro" id="IPR008152">
    <property type="entry name" value="Clathrin_a/b/g-adaptin_app_Ig"/>
</dbReference>
<feature type="region of interest" description="Disordered" evidence="10">
    <location>
        <begin position="719"/>
        <end position="751"/>
    </location>
</feature>
<keyword evidence="7 9" id="KW-0472">Membrane</keyword>
<evidence type="ECO:0000256" key="8">
    <source>
        <dbReference type="ARBA" id="ARBA00023329"/>
    </source>
</evidence>
<dbReference type="InterPro" id="IPR017107">
    <property type="entry name" value="AP1_complex_gsu"/>
</dbReference>
<dbReference type="Gene3D" id="1.25.10.10">
    <property type="entry name" value="Leucine-rich Repeat Variant"/>
    <property type="match status" value="1"/>
</dbReference>
<evidence type="ECO:0000313" key="13">
    <source>
        <dbReference type="Proteomes" id="UP001281761"/>
    </source>
</evidence>
<dbReference type="InterPro" id="IPR016024">
    <property type="entry name" value="ARM-type_fold"/>
</dbReference>
<feature type="domain" description="GAE" evidence="11">
    <location>
        <begin position="842"/>
        <end position="965"/>
    </location>
</feature>
<feature type="compositionally biased region" description="Low complexity" evidence="10">
    <location>
        <begin position="808"/>
        <end position="818"/>
    </location>
</feature>
<feature type="compositionally biased region" description="Basic and acidic residues" evidence="10">
    <location>
        <begin position="719"/>
        <end position="729"/>
    </location>
</feature>
<dbReference type="EMBL" id="JARBJD010000058">
    <property type="protein sequence ID" value="KAK2956231.1"/>
    <property type="molecule type" value="Genomic_DNA"/>
</dbReference>
<feature type="compositionally biased region" description="Polar residues" evidence="10">
    <location>
        <begin position="821"/>
        <end position="839"/>
    </location>
</feature>
<dbReference type="PROSITE" id="PS50180">
    <property type="entry name" value="GAE"/>
    <property type="match status" value="1"/>
</dbReference>
<comment type="similarity">
    <text evidence="3 9">Belongs to the adaptor complexes large subunit family.</text>
</comment>
<dbReference type="InterPro" id="IPR050840">
    <property type="entry name" value="Adaptor_Complx_Large_Subunit"/>
</dbReference>
<keyword evidence="4 9" id="KW-0813">Transport</keyword>
<evidence type="ECO:0000256" key="9">
    <source>
        <dbReference type="PIRNR" id="PIRNR037094"/>
    </source>
</evidence>
<protein>
    <recommendedName>
        <fullName evidence="9">AP-1 complex subunit gamma</fullName>
    </recommendedName>
</protein>
<evidence type="ECO:0000256" key="3">
    <source>
        <dbReference type="ARBA" id="ARBA00006613"/>
    </source>
</evidence>
<dbReference type="Proteomes" id="UP001281761">
    <property type="component" value="Unassembled WGS sequence"/>
</dbReference>
<dbReference type="SUPFAM" id="SSF49348">
    <property type="entry name" value="Clathrin adaptor appendage domain"/>
    <property type="match status" value="1"/>
</dbReference>
<evidence type="ECO:0000256" key="2">
    <source>
        <dbReference type="ARBA" id="ARBA00004555"/>
    </source>
</evidence>
<dbReference type="PIRSF" id="PIRSF037094">
    <property type="entry name" value="AP1_complex_gamma"/>
    <property type="match status" value="1"/>
</dbReference>
<dbReference type="Gene3D" id="2.60.40.1230">
    <property type="match status" value="1"/>
</dbReference>
<evidence type="ECO:0000256" key="5">
    <source>
        <dbReference type="ARBA" id="ARBA00022927"/>
    </source>
</evidence>
<sequence length="966" mass="105900">MTRPLKDFVLSVRNCDTKAQERDIISKESAAIRTALKDPTDKLKHRNLVKGLFIHLMGYPAHFIKSDAVKALASPRFFEKRIGYLVLSVLLGQNDDMLTLIPNSINNDLESGNNFVVALGLTGLSTIGNADMYRTLLPQLEKSLQHQHTFIRKKACLAAVRGIRLDPSFAEIFVPHISGLLSERSHAVVISATSLLETIYNVSPDMILPNSKNYVQLTARALRALLITSSSGQHDIAGITDPFLQVRLLRVLRLLCINPHQHVPQYTEIVNDVLAQVISICGASTTKFANSPNAVLYECVHTILTISTDPPLRSHALNSMMRFFTNKNNNARYVSLSLLGRIVDLDRSVVQKHRSSIINCLGDSDESIRRRAISVVSDMMDKDTLPDTFSTLLMHVSRSDSSTKREMTEAVCQICERHSPTLRWMIDAVMQILSIAGQQVPETTTSSLISTILAAPSSQHFAAQRLCTYLLILRSARAHALVKKREDPSCRFKLADDSYSLTLFTTGTTGSFSEANSTSFASLFSKSAEMGQDEFPLDLPPYFCKNGQPGVHPLLSLAAMKGVPVLESDEPILRVCVWAVGEFSEYIVTPPGTEENGVYVMEDGTEQFVPVTGSDLVDVLSALLPASIDQHTLASNHLLSEIILALAKVMSRPFADASLVSRTRSIIEPFQRHMNMFVQEVSCESNNIADQSSMLGALLKKMPPLVAKEEGRPVNMLLNRHDQSWLKSDDSDDEDEPQEMPTQTLPKTEETAEGDLLNLTALLGATTQPTQQSFADQLASILSGGAQPTAPTTQAPQMDPTEALISSIMGSSSSTPASHTPLPSNSGSTSTFQPLSSTVGPRLTQPLSLGVKGGIAIQIECQYPSFDPSNPASRSRVSCRFLFTNTTDSTISNFVLKTSGPTYLQRQNLPPSGDTLFPNSGNTIAQAVRFINTTEMQHPTIFKARIEFQRDGQAVIEDFDVNELPV</sequence>
<dbReference type="SMART" id="SM00809">
    <property type="entry name" value="Alpha_adaptinC2"/>
    <property type="match status" value="1"/>
</dbReference>
<evidence type="ECO:0000256" key="10">
    <source>
        <dbReference type="SAM" id="MobiDB-lite"/>
    </source>
</evidence>
<dbReference type="Pfam" id="PF02883">
    <property type="entry name" value="Alpha_adaptinC2"/>
    <property type="match status" value="1"/>
</dbReference>
<gene>
    <name evidence="12" type="ORF">BLNAU_8795</name>
</gene>
<dbReference type="Pfam" id="PF01602">
    <property type="entry name" value="Adaptin_N"/>
    <property type="match status" value="1"/>
</dbReference>
<name>A0ABQ9XXM1_9EUKA</name>
<accession>A0ABQ9XXM1</accession>
<evidence type="ECO:0000256" key="1">
    <source>
        <dbReference type="ARBA" id="ARBA00004156"/>
    </source>
</evidence>
<evidence type="ECO:0000256" key="7">
    <source>
        <dbReference type="ARBA" id="ARBA00023136"/>
    </source>
</evidence>
<comment type="subcellular location">
    <subcellularLocation>
        <location evidence="1">Cytoplasmic vesicle membrane</location>
    </subcellularLocation>
    <subcellularLocation>
        <location evidence="2">Golgi apparatus</location>
    </subcellularLocation>
</comment>
<keyword evidence="6 9" id="KW-0333">Golgi apparatus</keyword>